<dbReference type="InterPro" id="IPR036322">
    <property type="entry name" value="WD40_repeat_dom_sf"/>
</dbReference>
<dbReference type="CDD" id="cd00200">
    <property type="entry name" value="WD40"/>
    <property type="match status" value="1"/>
</dbReference>
<dbReference type="SUPFAM" id="SSF50978">
    <property type="entry name" value="WD40 repeat-like"/>
    <property type="match status" value="1"/>
</dbReference>
<dbReference type="InterPro" id="IPR019775">
    <property type="entry name" value="WD40_repeat_CS"/>
</dbReference>
<feature type="repeat" description="WD" evidence="8">
    <location>
        <begin position="603"/>
        <end position="644"/>
    </location>
</feature>
<protein>
    <submittedName>
        <fullName evidence="13">TAF5-like RNA polymerase II p300/CBP-associated factor-associated factor 65 kDa subunit 5L</fullName>
    </submittedName>
</protein>
<dbReference type="PROSITE" id="PS50294">
    <property type="entry name" value="WD_REPEATS_REGION"/>
    <property type="match status" value="5"/>
</dbReference>
<evidence type="ECO:0000256" key="1">
    <source>
        <dbReference type="ARBA" id="ARBA00004123"/>
    </source>
</evidence>
<feature type="compositionally biased region" description="Low complexity" evidence="9">
    <location>
        <begin position="834"/>
        <end position="859"/>
    </location>
</feature>
<feature type="domain" description="TFIID subunit TAF5 NTD2" evidence="10">
    <location>
        <begin position="81"/>
        <end position="141"/>
    </location>
</feature>
<evidence type="ECO:0000313" key="12">
    <source>
        <dbReference type="Proteomes" id="UP001652620"/>
    </source>
</evidence>
<gene>
    <name evidence="13" type="primary">LOC105231887</name>
</gene>
<evidence type="ECO:0000313" key="13">
    <source>
        <dbReference type="RefSeq" id="XP_049305583.1"/>
    </source>
</evidence>
<feature type="repeat" description="WD" evidence="8">
    <location>
        <begin position="477"/>
        <end position="512"/>
    </location>
</feature>
<evidence type="ECO:0000256" key="4">
    <source>
        <dbReference type="ARBA" id="ARBA00022737"/>
    </source>
</evidence>
<proteinExistence type="inferred from homology"/>
<dbReference type="GeneID" id="105231887"/>
<feature type="domain" description="EML-like second beta-propeller" evidence="11">
    <location>
        <begin position="526"/>
        <end position="734"/>
    </location>
</feature>
<feature type="compositionally biased region" description="Basic and acidic residues" evidence="9">
    <location>
        <begin position="307"/>
        <end position="326"/>
    </location>
</feature>
<feature type="region of interest" description="Disordered" evidence="9">
    <location>
        <begin position="302"/>
        <end position="326"/>
    </location>
</feature>
<evidence type="ECO:0000256" key="9">
    <source>
        <dbReference type="SAM" id="MobiDB-lite"/>
    </source>
</evidence>
<comment type="similarity">
    <text evidence="2">Belongs to the WD repeat TAF5 family.</text>
</comment>
<dbReference type="InterPro" id="IPR020472">
    <property type="entry name" value="WD40_PAC1"/>
</dbReference>
<accession>A0ABM3J8N2</accession>
<dbReference type="InterPro" id="IPR029071">
    <property type="entry name" value="Ubiquitin-like_domsf"/>
</dbReference>
<dbReference type="InterPro" id="IPR015943">
    <property type="entry name" value="WD40/YVTN_repeat-like_dom_sf"/>
</dbReference>
<feature type="region of interest" description="Disordered" evidence="9">
    <location>
        <begin position="748"/>
        <end position="882"/>
    </location>
</feature>
<evidence type="ECO:0000256" key="8">
    <source>
        <dbReference type="PROSITE-ProRule" id="PRU00221"/>
    </source>
</evidence>
<dbReference type="SUPFAM" id="SSF54236">
    <property type="entry name" value="Ubiquitin-like"/>
    <property type="match status" value="2"/>
</dbReference>
<keyword evidence="5" id="KW-0805">Transcription regulation</keyword>
<evidence type="ECO:0000256" key="5">
    <source>
        <dbReference type="ARBA" id="ARBA00023015"/>
    </source>
</evidence>
<name>A0ABM3J8N2_BACDO</name>
<dbReference type="InterPro" id="IPR007582">
    <property type="entry name" value="TFIID_NTD2"/>
</dbReference>
<reference evidence="12" key="1">
    <citation type="submission" date="2025-05" db="UniProtKB">
        <authorList>
            <consortium name="RefSeq"/>
        </authorList>
    </citation>
    <scope>NUCLEOTIDE SEQUENCE [LARGE SCALE GENOMIC DNA]</scope>
</reference>
<reference evidence="13" key="2">
    <citation type="submission" date="2025-08" db="UniProtKB">
        <authorList>
            <consortium name="RefSeq"/>
        </authorList>
    </citation>
    <scope>IDENTIFICATION</scope>
    <source>
        <tissue evidence="13">Adult</tissue>
    </source>
</reference>
<feature type="repeat" description="WD" evidence="8">
    <location>
        <begin position="645"/>
        <end position="686"/>
    </location>
</feature>
<dbReference type="InterPro" id="IPR055442">
    <property type="entry name" value="Beta-prop_EML-like_2nd"/>
</dbReference>
<dbReference type="RefSeq" id="XP_049305583.1">
    <property type="nucleotide sequence ID" value="XM_049449626.1"/>
</dbReference>
<dbReference type="Pfam" id="PF04494">
    <property type="entry name" value="TFIID_NTD2"/>
    <property type="match status" value="1"/>
</dbReference>
<dbReference type="Pfam" id="PF23414">
    <property type="entry name" value="Beta-prop_EML_2"/>
    <property type="match status" value="1"/>
</dbReference>
<evidence type="ECO:0000256" key="6">
    <source>
        <dbReference type="ARBA" id="ARBA00023163"/>
    </source>
</evidence>
<dbReference type="Proteomes" id="UP001652620">
    <property type="component" value="Chromosome 2"/>
</dbReference>
<dbReference type="Gene3D" id="2.130.10.10">
    <property type="entry name" value="YVTN repeat-like/Quinoprotein amine dehydrogenase"/>
    <property type="match status" value="2"/>
</dbReference>
<feature type="repeat" description="WD" evidence="8">
    <location>
        <begin position="519"/>
        <end position="560"/>
    </location>
</feature>
<dbReference type="InterPro" id="IPR001680">
    <property type="entry name" value="WD40_rpt"/>
</dbReference>
<feature type="compositionally biased region" description="Basic residues" evidence="9">
    <location>
        <begin position="767"/>
        <end position="777"/>
    </location>
</feature>
<keyword evidence="12" id="KW-1185">Reference proteome</keyword>
<dbReference type="PANTHER" id="PTHR19879">
    <property type="entry name" value="TRANSCRIPTION INITIATION FACTOR TFIID"/>
    <property type="match status" value="1"/>
</dbReference>
<dbReference type="InterPro" id="IPR037264">
    <property type="entry name" value="TFIID_NTD2_sf"/>
</dbReference>
<feature type="compositionally biased region" description="Polar residues" evidence="9">
    <location>
        <begin position="810"/>
        <end position="819"/>
    </location>
</feature>
<evidence type="ECO:0000256" key="3">
    <source>
        <dbReference type="ARBA" id="ARBA00022574"/>
    </source>
</evidence>
<evidence type="ECO:0000259" key="11">
    <source>
        <dbReference type="Pfam" id="PF23414"/>
    </source>
</evidence>
<evidence type="ECO:0000259" key="10">
    <source>
        <dbReference type="Pfam" id="PF04494"/>
    </source>
</evidence>
<organism evidence="12 13">
    <name type="scientific">Bactrocera dorsalis</name>
    <name type="common">Oriental fruit fly</name>
    <name type="synonym">Dacus dorsalis</name>
    <dbReference type="NCBI Taxonomy" id="27457"/>
    <lineage>
        <taxon>Eukaryota</taxon>
        <taxon>Metazoa</taxon>
        <taxon>Ecdysozoa</taxon>
        <taxon>Arthropoda</taxon>
        <taxon>Hexapoda</taxon>
        <taxon>Insecta</taxon>
        <taxon>Pterygota</taxon>
        <taxon>Neoptera</taxon>
        <taxon>Endopterygota</taxon>
        <taxon>Diptera</taxon>
        <taxon>Brachycera</taxon>
        <taxon>Muscomorpha</taxon>
        <taxon>Tephritoidea</taxon>
        <taxon>Tephritidae</taxon>
        <taxon>Bactrocera</taxon>
        <taxon>Bactrocera</taxon>
    </lineage>
</organism>
<comment type="subcellular location">
    <subcellularLocation>
        <location evidence="1">Nucleus</location>
    </subcellularLocation>
</comment>
<sequence>MPEMGEKSSGNKVKKSKNDLFRTSLGYYLKQKSFVGNEKFRKSDFLLLQNKRQFMVQKMLDLDLQSGNSFAFSNVLCITNNHHIVDQQFGRFSQFVESQSEFIRLELRRFYAPMLCHLYVELMRAREQKAAFDLLKKYAQLIAPVETYEAPLPTKINGCSVANDTHADQTNNTTPHTSIRFVNATNDTPTDPELMYFIKLIQTLSACTKLEAAESDQEVAHFRASKYEIHTTEAVVDTLRGYLEKRGHVLILNLLYTWIHVHVIDNEVPKWSEDNILMGFEATEEDEESKYNLAEVKPKISATNERSATKREAEEPPEELMVKTEKSEDVLDEMKKIRVQQVTDSMQTLRMCREQMLKTQVQHPYIIKLADRNRGLSAAHVDANECHLVAGFNNSVVQLWQLNQQTCSGKNLYARFGDSVCRWELNNICAEESETEDQIDLDVREHSRLNVNDRRKRKYEAGKYESNSFNEYGGIQLRGHGAGVTDVRFSTHYPLIFSTSKDATIRSWRAESFGCANIYRGHRYPVWCIDESPVGMYVATGSKDLTARLWSLEREFPLITYAGHTQDVECIAFHPNGNYLATGSADLSVRLWCVTSGKLMRVFSDCKQPVTNIAFSPDGKMLAAGGEESKIRIFDLAAGAQLNELKDHTATVNSIAWSKGGRHLASACRDGTLRVWDVKKLSPMNDSNSGSSNTNTSSSSSTNLNKVMALSSSCQRLVKVSFSRQDEVICAIDEKAKFLETLKSNTVNTLSNDSSDEEDFLPPSLQRKGKGRDKKTKPLPVKKVELPTSITAAKKTKKSQSQPIEDALQHATNNQSTQPADPVPIASSRRTRSKTAAAPQAPSSTVTASTTTSAPTSRARNGRRGRSRGGVNEPDIVESSNTMSLPQSLDVIRTLMRGQTRRSVMRARRNYFAEIAARSTNVDYVDLVSSPLPHIEGVIAVDSDCEDDGVEVTSVETPNTSVLEALECSFDEDNPEVSVKIKWDGGAPEIFKLRKYQKFQDIFSKIAEREDTPIDNLVFNIDNRILSASDTPASINYKVYEFISGRALTHHFDAGDLRKKRDANMITLKIQSDLWPKKPLQVELGKTDKLKILYIKCAEELKKSAEELVLSFNGDHLGFNETPEDFEFEGGEAIDLRVKKK</sequence>
<dbReference type="PROSITE" id="PS50082">
    <property type="entry name" value="WD_REPEATS_2"/>
    <property type="match status" value="5"/>
</dbReference>
<evidence type="ECO:0000256" key="2">
    <source>
        <dbReference type="ARBA" id="ARBA00009435"/>
    </source>
</evidence>
<keyword evidence="4" id="KW-0677">Repeat</keyword>
<keyword evidence="3 8" id="KW-0853">WD repeat</keyword>
<feature type="repeat" description="WD" evidence="8">
    <location>
        <begin position="561"/>
        <end position="602"/>
    </location>
</feature>
<dbReference type="PRINTS" id="PR00320">
    <property type="entry name" value="GPROTEINBRPT"/>
</dbReference>
<evidence type="ECO:0000256" key="7">
    <source>
        <dbReference type="ARBA" id="ARBA00023242"/>
    </source>
</evidence>
<keyword evidence="6" id="KW-0804">Transcription</keyword>
<dbReference type="Gene3D" id="3.10.20.90">
    <property type="entry name" value="Phosphatidylinositol 3-kinase Catalytic Subunit, Chain A, domain 1"/>
    <property type="match status" value="2"/>
</dbReference>
<dbReference type="CDD" id="cd01763">
    <property type="entry name" value="Ubl_SUMO_like"/>
    <property type="match status" value="2"/>
</dbReference>
<dbReference type="SUPFAM" id="SSF160897">
    <property type="entry name" value="Taf5 N-terminal domain-like"/>
    <property type="match status" value="1"/>
</dbReference>
<dbReference type="PANTHER" id="PTHR19879:SF5">
    <property type="entry name" value="WD REPEAT-CONTAINING PROTEIN 55 HOMOLOG"/>
    <property type="match status" value="1"/>
</dbReference>
<dbReference type="PROSITE" id="PS00678">
    <property type="entry name" value="WD_REPEATS_1"/>
    <property type="match status" value="1"/>
</dbReference>
<keyword evidence="7" id="KW-0539">Nucleus</keyword>
<dbReference type="Gene3D" id="1.25.40.500">
    <property type="entry name" value="TFIID subunit TAF5, NTD2 domain"/>
    <property type="match status" value="1"/>
</dbReference>
<dbReference type="SMART" id="SM00320">
    <property type="entry name" value="WD40"/>
    <property type="match status" value="6"/>
</dbReference>
<dbReference type="Pfam" id="PF00400">
    <property type="entry name" value="WD40"/>
    <property type="match status" value="1"/>
</dbReference>